<accession>A0A2K8MNT7</accession>
<dbReference type="OrthoDB" id="9871380at2"/>
<dbReference type="AlphaFoldDB" id="A0A2K8MNT7"/>
<keyword evidence="1" id="KW-0732">Signal</keyword>
<name>A0A2K8MNT7_9SPHN</name>
<dbReference type="Proteomes" id="UP000229081">
    <property type="component" value="Chromosome"/>
</dbReference>
<keyword evidence="3" id="KW-1185">Reference proteome</keyword>
<dbReference type="KEGG" id="sphc:CVN68_18090"/>
<feature type="chain" id="PRO_5014681534" evidence="1">
    <location>
        <begin position="23"/>
        <end position="212"/>
    </location>
</feature>
<protein>
    <submittedName>
        <fullName evidence="2">Uncharacterized protein</fullName>
    </submittedName>
</protein>
<gene>
    <name evidence="2" type="ORF">CVN68_18090</name>
</gene>
<sequence length="212" mass="21685">MPRGLILSACFVALAFPGVASAQSGAMWTDDLGRMMSLDFAGGTATPPAPVAIEPAAMTDLFKNVCVLGDARAVGVSKAAVAQSLTPVQFAMGGKNPPAIGLWRGEGVIISQADVFLGNKSPQCNATFYVAGLPAKDAVVSAMTAALGAPPANAAEAVGKNGKPAKWWTPEWSVTATDGTPLIAVAHITRGGRDMPGDRIQLSLRVASKKGR</sequence>
<proteinExistence type="predicted"/>
<dbReference type="EMBL" id="CP024923">
    <property type="protein sequence ID" value="ATY33639.1"/>
    <property type="molecule type" value="Genomic_DNA"/>
</dbReference>
<feature type="signal peptide" evidence="1">
    <location>
        <begin position="1"/>
        <end position="22"/>
    </location>
</feature>
<evidence type="ECO:0000313" key="2">
    <source>
        <dbReference type="EMBL" id="ATY33639.1"/>
    </source>
</evidence>
<organism evidence="2 3">
    <name type="scientific">Sphingomonas psychrotolerans</name>
    <dbReference type="NCBI Taxonomy" id="1327635"/>
    <lineage>
        <taxon>Bacteria</taxon>
        <taxon>Pseudomonadati</taxon>
        <taxon>Pseudomonadota</taxon>
        <taxon>Alphaproteobacteria</taxon>
        <taxon>Sphingomonadales</taxon>
        <taxon>Sphingomonadaceae</taxon>
        <taxon>Sphingomonas</taxon>
    </lineage>
</organism>
<reference evidence="2 3" key="1">
    <citation type="submission" date="2017-11" db="EMBL/GenBank/DDBJ databases">
        <title>Complete genome sequence of Sphingomonas sp. Strain Cra20, a psychrotolerant potential plant growth promoting rhizobacteria.</title>
        <authorList>
            <person name="Luo Y."/>
        </authorList>
    </citation>
    <scope>NUCLEOTIDE SEQUENCE [LARGE SCALE GENOMIC DNA]</scope>
    <source>
        <strain evidence="2 3">Cra20</strain>
    </source>
</reference>
<evidence type="ECO:0000256" key="1">
    <source>
        <dbReference type="SAM" id="SignalP"/>
    </source>
</evidence>
<evidence type="ECO:0000313" key="3">
    <source>
        <dbReference type="Proteomes" id="UP000229081"/>
    </source>
</evidence>
<dbReference type="RefSeq" id="WP_100283438.1">
    <property type="nucleotide sequence ID" value="NZ_CP024923.1"/>
</dbReference>